<dbReference type="InterPro" id="IPR003723">
    <property type="entry name" value="Precorrin-6x_reduct"/>
</dbReference>
<evidence type="ECO:0000256" key="2">
    <source>
        <dbReference type="ARBA" id="ARBA00022573"/>
    </source>
</evidence>
<dbReference type="EMBL" id="CP000922">
    <property type="protein sequence ID" value="ACJ34537.1"/>
    <property type="molecule type" value="Genomic_DNA"/>
</dbReference>
<dbReference type="Pfam" id="PF02571">
    <property type="entry name" value="CbiJ"/>
    <property type="match status" value="1"/>
</dbReference>
<accession>B7GLT7</accession>
<evidence type="ECO:0000313" key="4">
    <source>
        <dbReference type="EMBL" id="ACJ34537.1"/>
    </source>
</evidence>
<keyword evidence="2" id="KW-0169">Cobalamin biosynthesis</keyword>
<dbReference type="PANTHER" id="PTHR36925:SF1">
    <property type="entry name" value="COBALT-PRECORRIN-6A REDUCTASE"/>
    <property type="match status" value="1"/>
</dbReference>
<dbReference type="GO" id="GO:0016994">
    <property type="term" value="F:precorrin-6A reductase activity"/>
    <property type="evidence" value="ECO:0007669"/>
    <property type="project" value="InterPro"/>
</dbReference>
<dbReference type="GO" id="GO:0009236">
    <property type="term" value="P:cobalamin biosynthetic process"/>
    <property type="evidence" value="ECO:0007669"/>
    <property type="project" value="UniProtKB-UniPathway"/>
</dbReference>
<organism evidence="4 5">
    <name type="scientific">Anoxybacillus flavithermus (strain DSM 21510 / WK1)</name>
    <dbReference type="NCBI Taxonomy" id="491915"/>
    <lineage>
        <taxon>Bacteria</taxon>
        <taxon>Bacillati</taxon>
        <taxon>Bacillota</taxon>
        <taxon>Bacilli</taxon>
        <taxon>Bacillales</taxon>
        <taxon>Anoxybacillaceae</taxon>
        <taxon>Anoxybacillus</taxon>
    </lineage>
</organism>
<comment type="pathway">
    <text evidence="1">Cofactor biosynthesis; adenosylcobalamin biosynthesis.</text>
</comment>
<dbReference type="eggNOG" id="COG2099">
    <property type="taxonomic scope" value="Bacteria"/>
</dbReference>
<dbReference type="UniPathway" id="UPA00148"/>
<sequence>MIRVNTGFMSPNIIITTIITNIEVKEMIMMLSGTSDARQLALAIRDAGYDVFATVVTEHAAEQMAYVGLHAHVGRLTASEMVQLIQQYAVTAVVDASHPFAEEASRQAIQAAEKANVPYIRYERKESIITYEHVMFVDSYEDAAEYAAEKKGVIMLTTGSKTLHIFAEKLLPLPGVRLIARMLPRKDNMEKCEQLRFPQENIIAMQGPFTKQLDIAFMKHFGVTLLVTKESGRVGFVDEKIAAAQELGIETVVIRRPRLSYPVIYHEFSDVIEALARESKKKEEK</sequence>
<evidence type="ECO:0000256" key="3">
    <source>
        <dbReference type="ARBA" id="ARBA00023002"/>
    </source>
</evidence>
<dbReference type="KEGG" id="afl:Aflv_2178"/>
<dbReference type="HOGENOM" id="CLU_068627_0_0_9"/>
<proteinExistence type="predicted"/>
<dbReference type="STRING" id="491915.Aflv_2178"/>
<gene>
    <name evidence="4" type="ordered locus">Aflv_2178</name>
</gene>
<dbReference type="Proteomes" id="UP000000742">
    <property type="component" value="Chromosome"/>
</dbReference>
<keyword evidence="3" id="KW-0560">Oxidoreductase</keyword>
<dbReference type="AlphaFoldDB" id="B7GLT7"/>
<evidence type="ECO:0000256" key="1">
    <source>
        <dbReference type="ARBA" id="ARBA00004953"/>
    </source>
</evidence>
<protein>
    <submittedName>
        <fullName evidence="4">Precorrin-6x reductase</fullName>
    </submittedName>
</protein>
<reference evidence="4 5" key="1">
    <citation type="journal article" date="2008" name="Genome Biol.">
        <title>Encapsulated in silica: genome, proteome and physiology of the thermophilic bacterium Anoxybacillus flavithermus WK1.</title>
        <authorList>
            <person name="Saw J.H."/>
            <person name="Mountain B.W."/>
            <person name="Feng L."/>
            <person name="Omelchenko M.V."/>
            <person name="Hou S."/>
            <person name="Saito J.A."/>
            <person name="Stott M.B."/>
            <person name="Li D."/>
            <person name="Zhao G."/>
            <person name="Wu J."/>
            <person name="Galperin M.Y."/>
            <person name="Koonin E.V."/>
            <person name="Makarova K.S."/>
            <person name="Wolf Y.I."/>
            <person name="Rigden D.J."/>
            <person name="Dunfield P.F."/>
            <person name="Wang L."/>
            <person name="Alam M."/>
        </authorList>
    </citation>
    <scope>NUCLEOTIDE SEQUENCE [LARGE SCALE GENOMIC DNA]</scope>
    <source>
        <strain evidence="5">DSM 21510 / WK1</strain>
    </source>
</reference>
<dbReference type="PROSITE" id="PS51014">
    <property type="entry name" value="COBK_CBIJ"/>
    <property type="match status" value="1"/>
</dbReference>
<evidence type="ECO:0000313" key="5">
    <source>
        <dbReference type="Proteomes" id="UP000000742"/>
    </source>
</evidence>
<name>B7GLT7_ANOFW</name>
<dbReference type="PANTHER" id="PTHR36925">
    <property type="entry name" value="COBALT-PRECORRIN-6A REDUCTASE"/>
    <property type="match status" value="1"/>
</dbReference>
<dbReference type="NCBIfam" id="TIGR00715">
    <property type="entry name" value="precor6x_red"/>
    <property type="match status" value="1"/>
</dbReference>